<dbReference type="AlphaFoldDB" id="D8J1F5"/>
<evidence type="ECO:0000313" key="2">
    <source>
        <dbReference type="Proteomes" id="UP000000329"/>
    </source>
</evidence>
<proteinExistence type="predicted"/>
<dbReference type="STRING" id="757424.Hsero_3243"/>
<accession>D8J1F5</accession>
<dbReference type="Proteomes" id="UP000000329">
    <property type="component" value="Chromosome"/>
</dbReference>
<evidence type="ECO:0000313" key="1">
    <source>
        <dbReference type="EMBL" id="ADJ64724.1"/>
    </source>
</evidence>
<name>D8J1F5_HERSS</name>
<keyword evidence="2" id="KW-1185">Reference proteome</keyword>
<dbReference type="HOGENOM" id="CLU_3365366_0_0_4"/>
<protein>
    <submittedName>
        <fullName evidence="1">Uncharacterized protein</fullName>
    </submittedName>
</protein>
<dbReference type="KEGG" id="hse:Hsero_3243"/>
<dbReference type="EMBL" id="CP002039">
    <property type="protein sequence ID" value="ADJ64724.1"/>
    <property type="molecule type" value="Genomic_DNA"/>
</dbReference>
<reference evidence="1 2" key="1">
    <citation type="submission" date="2010-04" db="EMBL/GenBank/DDBJ databases">
        <title>The genome of Herbaspirillum seropedicae SmR1, an endophytic, nitrogen-fixing, plant-growth promoting beta-Proteobacteria.</title>
        <authorList>
            <person name="Pedrosa F.O."/>
            <person name="Monteiro R.A."/>
            <person name="Wassem R."/>
            <person name="Cruz L.M."/>
            <person name="Ayub R.A."/>
            <person name="Colauto N.B."/>
            <person name="Fernandez M.A."/>
            <person name="Fungaro M.H.P."/>
            <person name="Grisard E.C."/>
            <person name="Hungria M."/>
            <person name="Madeira H.M.F."/>
            <person name="Nodari R.O."/>
            <person name="Osaku C.A."/>
            <person name="Petzl-Erler M.L."/>
            <person name="Terenzi H."/>
            <person name="Vieira L.G.E."/>
            <person name="Almeida M.I.M."/>
            <person name="Alves L.R."/>
            <person name="Arantes O.M.N."/>
            <person name="Balsanelli E."/>
            <person name="Barcellos F.G."/>
            <person name="Baura V.A."/>
            <person name="Binde D.R."/>
            <person name="Campo R.J."/>
            <person name="Chubatsu L.S."/>
            <person name="Chueire L.M.O."/>
            <person name="Ciferri R.R."/>
            <person name="Correa L.C."/>
            <person name="da Conceicao Silva J.L."/>
            <person name="Dabul A.N.G."/>
            <person name="Dambros B.P."/>
            <person name="Faoro H."/>
            <person name="Favetti A."/>
            <person name="Friedermann G."/>
            <person name="Furlaneto M.C."/>
            <person name="Gasques L.S."/>
            <person name="Gimenes C.C.T."/>
            <person name="Gioppo N.M.R."/>
            <person name="Glienke-Blanco C."/>
            <person name="Godoy L.P."/>
            <person name="Guerra M.P."/>
            <person name="Karp S."/>
            <person name="Kava-Cordeiro V."/>
            <person name="Margarido V.P."/>
            <person name="Mathioni S.M."/>
            <person name="Menck-Soares M.A."/>
            <person name="Murace N.K."/>
            <person name="Nicolas M.F."/>
            <person name="Oliveira C.E.C."/>
            <person name="Pagnan N.A.B."/>
            <person name="Pamphile J.A."/>
            <person name="Patussi E.V."/>
            <person name="Pereira L.F.P."/>
            <person name="Pereira-Ferrari L."/>
            <person name="Pinto F.G.S."/>
            <person name="Precoma C."/>
            <person name="Prioli A.J."/>
            <person name="Prioli S.M.A.P."/>
            <person name="Raittz R.T."/>
            <person name="Ramos H.J.O."/>
            <person name="Ribeiro E.M.S.F."/>
            <person name="Rigo L.U."/>
            <person name="Rocha C.L.M.S.C."/>
            <person name="Rocha S.N."/>
            <person name="Santos K."/>
            <person name="Satori D."/>
            <person name="Silva A.G."/>
            <person name="Simao R.C.G."/>
            <person name="Soares M.A.M."/>
            <person name="Souza E.M."/>
            <person name="Steffens M.B.R."/>
            <person name="Steindel M."/>
            <person name="Tadra-Sfeir M.Z."/>
            <person name="Takahashi E.K."/>
            <person name="Torres R.A."/>
            <person name="Valle J.S."/>
            <person name="Vernal J.I."/>
            <person name="Vilas-Boas L.A."/>
            <person name="Watanabe M.A.E."/>
            <person name="Weiss V.A."/>
            <person name="Yates M.A."/>
            <person name="Souza E.M."/>
        </authorList>
    </citation>
    <scope>NUCLEOTIDE SEQUENCE [LARGE SCALE GENOMIC DNA]</scope>
    <source>
        <strain evidence="1 2">SmR1</strain>
    </source>
</reference>
<organism evidence="1 2">
    <name type="scientific">Herbaspirillum seropedicae (strain SmR1)</name>
    <dbReference type="NCBI Taxonomy" id="757424"/>
    <lineage>
        <taxon>Bacteria</taxon>
        <taxon>Pseudomonadati</taxon>
        <taxon>Pseudomonadota</taxon>
        <taxon>Betaproteobacteria</taxon>
        <taxon>Burkholderiales</taxon>
        <taxon>Oxalobacteraceae</taxon>
        <taxon>Herbaspirillum</taxon>
    </lineage>
</organism>
<gene>
    <name evidence="1" type="ordered locus">Hsero_3243</name>
</gene>
<sequence>MTARSFVFFSHFSTKVQSYRHLAWLRIATAHDVID</sequence>